<gene>
    <name evidence="3" type="ORF">L873DRAFT_1808129</name>
</gene>
<dbReference type="PROSITE" id="PS51925">
    <property type="entry name" value="SWIB_MDM2"/>
    <property type="match status" value="1"/>
</dbReference>
<feature type="compositionally biased region" description="Low complexity" evidence="1">
    <location>
        <begin position="42"/>
        <end position="59"/>
    </location>
</feature>
<dbReference type="OrthoDB" id="10263741at2759"/>
<feature type="domain" description="DM2" evidence="2">
    <location>
        <begin position="273"/>
        <end position="350"/>
    </location>
</feature>
<evidence type="ECO:0000256" key="1">
    <source>
        <dbReference type="SAM" id="MobiDB-lite"/>
    </source>
</evidence>
<dbReference type="EMBL" id="ML120395">
    <property type="protein sequence ID" value="RPA98508.1"/>
    <property type="molecule type" value="Genomic_DNA"/>
</dbReference>
<dbReference type="CDD" id="cd10568">
    <property type="entry name" value="SWIB_like"/>
    <property type="match status" value="1"/>
</dbReference>
<dbReference type="InterPro" id="IPR019835">
    <property type="entry name" value="SWIB_domain"/>
</dbReference>
<protein>
    <recommendedName>
        <fullName evidence="2">DM2 domain-containing protein</fullName>
    </recommendedName>
</protein>
<keyword evidence="4" id="KW-1185">Reference proteome</keyword>
<reference evidence="3 4" key="1">
    <citation type="journal article" date="2018" name="Nat. Ecol. Evol.">
        <title>Pezizomycetes genomes reveal the molecular basis of ectomycorrhizal truffle lifestyle.</title>
        <authorList>
            <person name="Murat C."/>
            <person name="Payen T."/>
            <person name="Noel B."/>
            <person name="Kuo A."/>
            <person name="Morin E."/>
            <person name="Chen J."/>
            <person name="Kohler A."/>
            <person name="Krizsan K."/>
            <person name="Balestrini R."/>
            <person name="Da Silva C."/>
            <person name="Montanini B."/>
            <person name="Hainaut M."/>
            <person name="Levati E."/>
            <person name="Barry K.W."/>
            <person name="Belfiori B."/>
            <person name="Cichocki N."/>
            <person name="Clum A."/>
            <person name="Dockter R.B."/>
            <person name="Fauchery L."/>
            <person name="Guy J."/>
            <person name="Iotti M."/>
            <person name="Le Tacon F."/>
            <person name="Lindquist E.A."/>
            <person name="Lipzen A."/>
            <person name="Malagnac F."/>
            <person name="Mello A."/>
            <person name="Molinier V."/>
            <person name="Miyauchi S."/>
            <person name="Poulain J."/>
            <person name="Riccioni C."/>
            <person name="Rubini A."/>
            <person name="Sitrit Y."/>
            <person name="Splivallo R."/>
            <person name="Traeger S."/>
            <person name="Wang M."/>
            <person name="Zifcakova L."/>
            <person name="Wipf D."/>
            <person name="Zambonelli A."/>
            <person name="Paolocci F."/>
            <person name="Nowrousian M."/>
            <person name="Ottonello S."/>
            <person name="Baldrian P."/>
            <person name="Spatafora J.W."/>
            <person name="Henrissat B."/>
            <person name="Nagy L.G."/>
            <person name="Aury J.M."/>
            <person name="Wincker P."/>
            <person name="Grigoriev I.V."/>
            <person name="Bonfante P."/>
            <person name="Martin F.M."/>
        </authorList>
    </citation>
    <scope>NUCLEOTIDE SEQUENCE [LARGE SCALE GENOMIC DNA]</scope>
    <source>
        <strain evidence="3 4">120613-1</strain>
    </source>
</reference>
<dbReference type="InterPro" id="IPR003121">
    <property type="entry name" value="SWIB_MDM2_domain"/>
</dbReference>
<dbReference type="Proteomes" id="UP000276215">
    <property type="component" value="Unassembled WGS sequence"/>
</dbReference>
<dbReference type="SMART" id="SM00151">
    <property type="entry name" value="SWIB"/>
    <property type="match status" value="1"/>
</dbReference>
<proteinExistence type="predicted"/>
<dbReference type="InterPro" id="IPR036885">
    <property type="entry name" value="SWIB_MDM2_dom_sf"/>
</dbReference>
<dbReference type="STRING" id="1336337.A0A3N4JNF6"/>
<feature type="compositionally biased region" description="Pro residues" evidence="1">
    <location>
        <begin position="189"/>
        <end position="200"/>
    </location>
</feature>
<evidence type="ECO:0000259" key="2">
    <source>
        <dbReference type="PROSITE" id="PS51925"/>
    </source>
</evidence>
<accession>A0A3N4JNF6</accession>
<feature type="region of interest" description="Disordered" evidence="1">
    <location>
        <begin position="1"/>
        <end position="80"/>
    </location>
</feature>
<dbReference type="PANTHER" id="PTHR13844">
    <property type="entry name" value="SWI/SNF-RELATED MATRIX-ASSOCIATED ACTIN-DEPENDENT REGULATOR OF CHROMATIN SUBFAMILY D"/>
    <property type="match status" value="1"/>
</dbReference>
<name>A0A3N4JNF6_9PEZI</name>
<feature type="region of interest" description="Disordered" evidence="1">
    <location>
        <begin position="172"/>
        <end position="201"/>
    </location>
</feature>
<feature type="compositionally biased region" description="Basic and acidic residues" evidence="1">
    <location>
        <begin position="60"/>
        <end position="77"/>
    </location>
</feature>
<feature type="compositionally biased region" description="Acidic residues" evidence="1">
    <location>
        <begin position="172"/>
        <end position="186"/>
    </location>
</feature>
<dbReference type="Pfam" id="PF02201">
    <property type="entry name" value="SWIB"/>
    <property type="match status" value="1"/>
</dbReference>
<organism evidence="3 4">
    <name type="scientific">Choiromyces venosus 120613-1</name>
    <dbReference type="NCBI Taxonomy" id="1336337"/>
    <lineage>
        <taxon>Eukaryota</taxon>
        <taxon>Fungi</taxon>
        <taxon>Dikarya</taxon>
        <taxon>Ascomycota</taxon>
        <taxon>Pezizomycotina</taxon>
        <taxon>Pezizomycetes</taxon>
        <taxon>Pezizales</taxon>
        <taxon>Tuberaceae</taxon>
        <taxon>Choiromyces</taxon>
    </lineage>
</organism>
<dbReference type="SUPFAM" id="SSF47592">
    <property type="entry name" value="SWIB/MDM2 domain"/>
    <property type="match status" value="1"/>
</dbReference>
<sequence>MEHHARPSPHSQRVPHGQGYGPPPTAARRGPGPMLGNTAVPHQSALSQQQLHQQHQAAMAERELAKRRARKPTDKTIPEGVDEIVPNVALYKELRDMERRYDATILRKRLDVHDAVNRNVKNYKTLRIFISNTAKDQPWQNSDRPLDENAFDFDTGQIPTFRVRIEGRLLEDEEDDAAEVDPDSDLNLEPPPGFTGPVQPPRKKFSHFFKGITVELDRNKDIHPEGNVIEWRKPAPNAPPGTVPQGPLEFDGFEFERKGDENVNCTIKLIRDEVPDRFRLTPALADLLDTKEDTRAGIVMGIWEYVRINGLQDPDERRTINCDENLKKIFAQDRLYFPQIPELTLAHILPLEPISITYTIRCDVPQHFSPTVYDVTVSVDDPIRAKMSALLASPSYLQGLREISTIDEQIALLVQSINHSKAKRDFWHAMSVDPAGFVKRWVSSQKRDLDTLNGEGIGVGVEDEEARRKEFFDRVGENVYLLLSKQGQKQGGGQ</sequence>
<dbReference type="Gene3D" id="1.10.245.10">
    <property type="entry name" value="SWIB/MDM2 domain"/>
    <property type="match status" value="1"/>
</dbReference>
<evidence type="ECO:0000313" key="4">
    <source>
        <dbReference type="Proteomes" id="UP000276215"/>
    </source>
</evidence>
<evidence type="ECO:0000313" key="3">
    <source>
        <dbReference type="EMBL" id="RPA98508.1"/>
    </source>
</evidence>
<dbReference type="AlphaFoldDB" id="A0A3N4JNF6"/>